<feature type="domain" description="EamA" evidence="7">
    <location>
        <begin position="169"/>
        <end position="307"/>
    </location>
</feature>
<feature type="transmembrane region" description="Helical" evidence="6">
    <location>
        <begin position="293"/>
        <end position="312"/>
    </location>
</feature>
<evidence type="ECO:0000256" key="3">
    <source>
        <dbReference type="ARBA" id="ARBA00022692"/>
    </source>
</evidence>
<feature type="transmembrane region" description="Helical" evidence="6">
    <location>
        <begin position="167"/>
        <end position="187"/>
    </location>
</feature>
<comment type="caution">
    <text evidence="8">The sequence shown here is derived from an EMBL/GenBank/DDBJ whole genome shotgun (WGS) entry which is preliminary data.</text>
</comment>
<dbReference type="OrthoDB" id="9806889at2"/>
<gene>
    <name evidence="8" type="ORF">DVH29_12600</name>
</gene>
<evidence type="ECO:0000313" key="8">
    <source>
        <dbReference type="EMBL" id="RDE08265.1"/>
    </source>
</evidence>
<dbReference type="GO" id="GO:0016020">
    <property type="term" value="C:membrane"/>
    <property type="evidence" value="ECO:0007669"/>
    <property type="project" value="UniProtKB-SubCell"/>
</dbReference>
<dbReference type="RefSeq" id="WP_114646535.1">
    <property type="nucleotide sequence ID" value="NZ_QQNH01000020.1"/>
</dbReference>
<dbReference type="Pfam" id="PF00892">
    <property type="entry name" value="EamA"/>
    <property type="match status" value="2"/>
</dbReference>
<comment type="subcellular location">
    <subcellularLocation>
        <location evidence="1">Membrane</location>
        <topology evidence="1">Multi-pass membrane protein</topology>
    </subcellularLocation>
</comment>
<protein>
    <submittedName>
        <fullName evidence="8">DMT family transporter</fullName>
    </submittedName>
</protein>
<dbReference type="Proteomes" id="UP000253759">
    <property type="component" value="Unassembled WGS sequence"/>
</dbReference>
<evidence type="ECO:0000256" key="2">
    <source>
        <dbReference type="ARBA" id="ARBA00007362"/>
    </source>
</evidence>
<evidence type="ECO:0000256" key="4">
    <source>
        <dbReference type="ARBA" id="ARBA00022989"/>
    </source>
</evidence>
<name>A0A369W320_9HYPH</name>
<feature type="domain" description="EamA" evidence="7">
    <location>
        <begin position="22"/>
        <end position="153"/>
    </location>
</feature>
<sequence>MTKTDHPTRAGKASSSLLDRPILLLTLSALFWGGNIIAGKYAIGELDPLGLSAMRWVLAFLVILPFAWSSVRAEWAEIRRGAFWLAFYGAVGFVSFNVLLYGATTFTAAVNIAMIQAAIPVLVMVGNFLAFRVRASALHIIGVALTIYGIIHVATHGAPLRVLGLDVNLGDAMMLLAALLYAIHSLVLRYKPKIGWMSFIAATSFFAALTSIVYQALFGSGPAGLISDVLAMSWRGWVVVAYVVLFPSIIAQMTYARGVELIGPNRGSLFINLIPVFGAALAVLMLGERVETFHFIAALFIIAGIALAEYAARRNLRDILKPQP</sequence>
<reference evidence="9" key="1">
    <citation type="submission" date="2018-07" db="EMBL/GenBank/DDBJ databases">
        <authorList>
            <person name="Liu B.-T."/>
            <person name="Du Z."/>
        </authorList>
    </citation>
    <scope>NUCLEOTIDE SEQUENCE [LARGE SCALE GENOMIC DNA]</scope>
    <source>
        <strain evidence="9">XYN52</strain>
    </source>
</reference>
<comment type="similarity">
    <text evidence="2">Belongs to the EamA transporter family.</text>
</comment>
<evidence type="ECO:0000256" key="1">
    <source>
        <dbReference type="ARBA" id="ARBA00004141"/>
    </source>
</evidence>
<keyword evidence="5 6" id="KW-0472">Membrane</keyword>
<dbReference type="InterPro" id="IPR050638">
    <property type="entry name" value="AA-Vitamin_Transporters"/>
</dbReference>
<dbReference type="InterPro" id="IPR000620">
    <property type="entry name" value="EamA_dom"/>
</dbReference>
<feature type="transmembrane region" description="Helical" evidence="6">
    <location>
        <begin position="237"/>
        <end position="256"/>
    </location>
</feature>
<feature type="transmembrane region" description="Helical" evidence="6">
    <location>
        <begin position="81"/>
        <end position="102"/>
    </location>
</feature>
<dbReference type="PANTHER" id="PTHR32322">
    <property type="entry name" value="INNER MEMBRANE TRANSPORTER"/>
    <property type="match status" value="1"/>
</dbReference>
<dbReference type="AlphaFoldDB" id="A0A369W320"/>
<dbReference type="EMBL" id="QQNH01000020">
    <property type="protein sequence ID" value="RDE08265.1"/>
    <property type="molecule type" value="Genomic_DNA"/>
</dbReference>
<feature type="transmembrane region" description="Helical" evidence="6">
    <location>
        <begin position="108"/>
        <end position="130"/>
    </location>
</feature>
<evidence type="ECO:0000259" key="7">
    <source>
        <dbReference type="Pfam" id="PF00892"/>
    </source>
</evidence>
<feature type="transmembrane region" description="Helical" evidence="6">
    <location>
        <begin position="194"/>
        <end position="217"/>
    </location>
</feature>
<keyword evidence="3 6" id="KW-0812">Transmembrane</keyword>
<evidence type="ECO:0000256" key="5">
    <source>
        <dbReference type="ARBA" id="ARBA00023136"/>
    </source>
</evidence>
<dbReference type="SUPFAM" id="SSF103481">
    <property type="entry name" value="Multidrug resistance efflux transporter EmrE"/>
    <property type="match status" value="2"/>
</dbReference>
<keyword evidence="4 6" id="KW-1133">Transmembrane helix</keyword>
<evidence type="ECO:0000256" key="6">
    <source>
        <dbReference type="SAM" id="Phobius"/>
    </source>
</evidence>
<dbReference type="InterPro" id="IPR037185">
    <property type="entry name" value="EmrE-like"/>
</dbReference>
<keyword evidence="9" id="KW-1185">Reference proteome</keyword>
<organism evidence="8 9">
    <name type="scientific">Pelagibacterium lacus</name>
    <dbReference type="NCBI Taxonomy" id="2282655"/>
    <lineage>
        <taxon>Bacteria</taxon>
        <taxon>Pseudomonadati</taxon>
        <taxon>Pseudomonadota</taxon>
        <taxon>Alphaproteobacteria</taxon>
        <taxon>Hyphomicrobiales</taxon>
        <taxon>Devosiaceae</taxon>
        <taxon>Pelagibacterium</taxon>
    </lineage>
</organism>
<feature type="transmembrane region" description="Helical" evidence="6">
    <location>
        <begin position="268"/>
        <end position="287"/>
    </location>
</feature>
<accession>A0A369W320</accession>
<evidence type="ECO:0000313" key="9">
    <source>
        <dbReference type="Proteomes" id="UP000253759"/>
    </source>
</evidence>
<dbReference type="PANTHER" id="PTHR32322:SF2">
    <property type="entry name" value="EAMA DOMAIN-CONTAINING PROTEIN"/>
    <property type="match status" value="1"/>
</dbReference>
<feature type="transmembrane region" description="Helical" evidence="6">
    <location>
        <begin position="49"/>
        <end position="69"/>
    </location>
</feature>
<feature type="transmembrane region" description="Helical" evidence="6">
    <location>
        <begin position="21"/>
        <end position="43"/>
    </location>
</feature>
<proteinExistence type="inferred from homology"/>
<feature type="transmembrane region" description="Helical" evidence="6">
    <location>
        <begin position="137"/>
        <end position="155"/>
    </location>
</feature>